<comment type="caution">
    <text evidence="1">The sequence shown here is derived from an EMBL/GenBank/DDBJ whole genome shotgun (WGS) entry which is preliminary data.</text>
</comment>
<sequence length="138" mass="16340">MLILLGFIQHIMMMKNYLETYGYSLIDRQSSPFFGDICEVFGKGPIQFRLTKSKSFESIDVRNAQQSYEWFDLVLVKAIINKEALLNISTREKDLFHFLRDHLVDIESMFRENYANVEYALKELELARARQMFPNQDI</sequence>
<reference evidence="2" key="1">
    <citation type="journal article" date="2019" name="Int. J. Syst. Evol. Microbiol.">
        <title>The Global Catalogue of Microorganisms (GCM) 10K type strain sequencing project: providing services to taxonomists for standard genome sequencing and annotation.</title>
        <authorList>
            <consortium name="The Broad Institute Genomics Platform"/>
            <consortium name="The Broad Institute Genome Sequencing Center for Infectious Disease"/>
            <person name="Wu L."/>
            <person name="Ma J."/>
        </authorList>
    </citation>
    <scope>NUCLEOTIDE SEQUENCE [LARGE SCALE GENOMIC DNA]</scope>
    <source>
        <strain evidence="2">KCTC 22814</strain>
    </source>
</reference>
<evidence type="ECO:0000313" key="1">
    <source>
        <dbReference type="EMBL" id="MFD2969944.1"/>
    </source>
</evidence>
<dbReference type="RefSeq" id="WP_320183429.1">
    <property type="nucleotide sequence ID" value="NZ_CP138332.1"/>
</dbReference>
<organism evidence="1 2">
    <name type="scientific">Sphingobacterium bambusae</name>
    <dbReference type="NCBI Taxonomy" id="662858"/>
    <lineage>
        <taxon>Bacteria</taxon>
        <taxon>Pseudomonadati</taxon>
        <taxon>Bacteroidota</taxon>
        <taxon>Sphingobacteriia</taxon>
        <taxon>Sphingobacteriales</taxon>
        <taxon>Sphingobacteriaceae</taxon>
        <taxon>Sphingobacterium</taxon>
    </lineage>
</organism>
<protein>
    <submittedName>
        <fullName evidence="1">Uncharacterized protein</fullName>
    </submittedName>
</protein>
<accession>A0ABW6BNF6</accession>
<keyword evidence="2" id="KW-1185">Reference proteome</keyword>
<gene>
    <name evidence="1" type="ORF">ACFS7Y_21320</name>
</gene>
<dbReference type="Proteomes" id="UP001597525">
    <property type="component" value="Unassembled WGS sequence"/>
</dbReference>
<evidence type="ECO:0000313" key="2">
    <source>
        <dbReference type="Proteomes" id="UP001597525"/>
    </source>
</evidence>
<proteinExistence type="predicted"/>
<dbReference type="EMBL" id="JBHUPB010000015">
    <property type="protein sequence ID" value="MFD2969944.1"/>
    <property type="molecule type" value="Genomic_DNA"/>
</dbReference>
<name>A0ABW6BNF6_9SPHI</name>